<feature type="signal peptide" evidence="1">
    <location>
        <begin position="1"/>
        <end position="24"/>
    </location>
</feature>
<keyword evidence="1" id="KW-0732">Signal</keyword>
<dbReference type="Proteomes" id="UP000078227">
    <property type="component" value="Chromosome"/>
</dbReference>
<reference evidence="2 3" key="1">
    <citation type="submission" date="2021-03" db="EMBL/GenBank/DDBJ databases">
        <authorList>
            <person name="Li Y."/>
            <person name="Li S."/>
            <person name="Chen M."/>
            <person name="Peng G."/>
            <person name="Tan Z."/>
            <person name="An Q."/>
        </authorList>
    </citation>
    <scope>NUCLEOTIDE SEQUENCE [LARGE SCALE GENOMIC DNA]</scope>
    <source>
        <strain evidence="2 3">Ola 51</strain>
    </source>
</reference>
<evidence type="ECO:0000256" key="1">
    <source>
        <dbReference type="SAM" id="SignalP"/>
    </source>
</evidence>
<dbReference type="RefSeq" id="WP_139227891.1">
    <property type="nucleotide sequence ID" value="NZ_CP014007.2"/>
</dbReference>
<evidence type="ECO:0000313" key="3">
    <source>
        <dbReference type="Proteomes" id="UP000078227"/>
    </source>
</evidence>
<accession>A0ABX7PYG7</accession>
<evidence type="ECO:0000313" key="2">
    <source>
        <dbReference type="EMBL" id="QSV12530.1"/>
    </source>
</evidence>
<keyword evidence="3" id="KW-1185">Reference proteome</keyword>
<proteinExistence type="predicted"/>
<gene>
    <name evidence="2" type="ORF">AWR26_24935</name>
</gene>
<protein>
    <submittedName>
        <fullName evidence="2">Uncharacterized protein</fullName>
    </submittedName>
</protein>
<organism evidence="2 3">
    <name type="scientific">Kosakonia oryzae</name>
    <dbReference type="NCBI Taxonomy" id="497725"/>
    <lineage>
        <taxon>Bacteria</taxon>
        <taxon>Pseudomonadati</taxon>
        <taxon>Pseudomonadota</taxon>
        <taxon>Gammaproteobacteria</taxon>
        <taxon>Enterobacterales</taxon>
        <taxon>Enterobacteriaceae</taxon>
        <taxon>Kosakonia</taxon>
    </lineage>
</organism>
<feature type="chain" id="PRO_5045973245" evidence="1">
    <location>
        <begin position="25"/>
        <end position="69"/>
    </location>
</feature>
<sequence>MMSKTLRTAWFLLFLSFFSVAGYAGSSPALLHGQKSSYVRHSSGEGDIAENPDEHVRESTEQFFRRIQS</sequence>
<dbReference type="EMBL" id="CP014007">
    <property type="protein sequence ID" value="QSV12530.1"/>
    <property type="molecule type" value="Genomic_DNA"/>
</dbReference>
<name>A0ABX7PYG7_9ENTR</name>